<name>A0A6A4X3J7_AMPAM</name>
<protein>
    <submittedName>
        <fullName evidence="2">Uncharacterized protein</fullName>
    </submittedName>
</protein>
<dbReference type="Proteomes" id="UP000440578">
    <property type="component" value="Unassembled WGS sequence"/>
</dbReference>
<evidence type="ECO:0000313" key="2">
    <source>
        <dbReference type="EMBL" id="KAF0310660.1"/>
    </source>
</evidence>
<reference evidence="2 3" key="1">
    <citation type="submission" date="2019-07" db="EMBL/GenBank/DDBJ databases">
        <title>Draft genome assembly of a fouling barnacle, Amphibalanus amphitrite (Darwin, 1854): The first reference genome for Thecostraca.</title>
        <authorList>
            <person name="Kim W."/>
        </authorList>
    </citation>
    <scope>NUCLEOTIDE SEQUENCE [LARGE SCALE GENOMIC DNA]</scope>
    <source>
        <strain evidence="2">SNU_AA5</strain>
        <tissue evidence="2">Soma without cirri and trophi</tissue>
    </source>
</reference>
<gene>
    <name evidence="2" type="ORF">FJT64_018365</name>
</gene>
<comment type="caution">
    <text evidence="2">The sequence shown here is derived from an EMBL/GenBank/DDBJ whole genome shotgun (WGS) entry which is preliminary data.</text>
</comment>
<organism evidence="2 3">
    <name type="scientific">Amphibalanus amphitrite</name>
    <name type="common">Striped barnacle</name>
    <name type="synonym">Balanus amphitrite</name>
    <dbReference type="NCBI Taxonomy" id="1232801"/>
    <lineage>
        <taxon>Eukaryota</taxon>
        <taxon>Metazoa</taxon>
        <taxon>Ecdysozoa</taxon>
        <taxon>Arthropoda</taxon>
        <taxon>Crustacea</taxon>
        <taxon>Multicrustacea</taxon>
        <taxon>Cirripedia</taxon>
        <taxon>Thoracica</taxon>
        <taxon>Thoracicalcarea</taxon>
        <taxon>Balanomorpha</taxon>
        <taxon>Balanoidea</taxon>
        <taxon>Balanidae</taxon>
        <taxon>Amphibalaninae</taxon>
        <taxon>Amphibalanus</taxon>
    </lineage>
</organism>
<dbReference type="EMBL" id="VIIS01000294">
    <property type="protein sequence ID" value="KAF0310660.1"/>
    <property type="molecule type" value="Genomic_DNA"/>
</dbReference>
<evidence type="ECO:0000256" key="1">
    <source>
        <dbReference type="SAM" id="MobiDB-lite"/>
    </source>
</evidence>
<sequence length="199" mass="21285">MCASRGYRPGKVCPERRESAHGDYSGGGGRDGARDPGQFGLLSAADVQQRIDCGHRQRLLWEFSMVDCNHRNSDHYNNMMVGIQDNEGFVDVFQNCGANQVITGLGSSTYYTQDVIRMTCSDVSGAAVSDNCTDLTITEEMQSDELDPQLTGLKGGKRGGNRTGTSAAIFSLEAADVGVAYSGQGRDESRGEEIGALGV</sequence>
<proteinExistence type="predicted"/>
<keyword evidence="3" id="KW-1185">Reference proteome</keyword>
<accession>A0A6A4X3J7</accession>
<dbReference type="AlphaFoldDB" id="A0A6A4X3J7"/>
<feature type="region of interest" description="Disordered" evidence="1">
    <location>
        <begin position="1"/>
        <end position="32"/>
    </location>
</feature>
<evidence type="ECO:0000313" key="3">
    <source>
        <dbReference type="Proteomes" id="UP000440578"/>
    </source>
</evidence>